<feature type="transmembrane region" description="Helical" evidence="6">
    <location>
        <begin position="73"/>
        <end position="98"/>
    </location>
</feature>
<feature type="transmembrane region" description="Helical" evidence="6">
    <location>
        <begin position="185"/>
        <end position="204"/>
    </location>
</feature>
<sequence>MSWKNHLRGDLLLLLTALIWGSAFVAQKVGMDHMGPFMYTGIRFALGALVLTPLILYFGSLRPPSAAGQKSPSILLAGLLSGTILFVASILQQVGIIYTTAGKAGFITGLYVVIVPLIGCLWGFRPGAGAGVGAVLAVTGLYLLTITDGLTISLGDSLVLACAFMYALHVLAIGWMAPRMDVLRLAALQFWVCAGLSLLVGLALEELTWNMVRSAAVPILYGGVLSVGVAFTLQVVAQKRSPPTHAAVILSLETVFAVFAGMIILGEALSPRGWAGCALMLAGMLAAQLDSVYPVKKVLVDRIRRLFKQTH</sequence>
<accession>D6SQP9</accession>
<reference evidence="8" key="1">
    <citation type="submission" date="2010-05" db="EMBL/GenBank/DDBJ databases">
        <title>The draft genome of Desulfonatronospira thiodismutans ASO3-1.</title>
        <authorList>
            <consortium name="US DOE Joint Genome Institute (JGI-PGF)"/>
            <person name="Lucas S."/>
            <person name="Copeland A."/>
            <person name="Lapidus A."/>
            <person name="Cheng J.-F."/>
            <person name="Bruce D."/>
            <person name="Goodwin L."/>
            <person name="Pitluck S."/>
            <person name="Chertkov O."/>
            <person name="Brettin T."/>
            <person name="Detter J.C."/>
            <person name="Han C."/>
            <person name="Land M.L."/>
            <person name="Hauser L."/>
            <person name="Kyrpides N."/>
            <person name="Mikhailova N."/>
            <person name="Muyzer G."/>
            <person name="Woyke T."/>
        </authorList>
    </citation>
    <scope>NUCLEOTIDE SEQUENCE [LARGE SCALE GENOMIC DNA]</scope>
    <source>
        <strain evidence="8">ASO3-1</strain>
    </source>
</reference>
<feature type="domain" description="EamA" evidence="7">
    <location>
        <begin position="154"/>
        <end position="285"/>
    </location>
</feature>
<dbReference type="Pfam" id="PF00892">
    <property type="entry name" value="EamA"/>
    <property type="match status" value="2"/>
</dbReference>
<dbReference type="EMBL" id="ACJN02000002">
    <property type="protein sequence ID" value="EFI35075.1"/>
    <property type="molecule type" value="Genomic_DNA"/>
</dbReference>
<feature type="transmembrane region" description="Helical" evidence="6">
    <location>
        <begin position="248"/>
        <end position="266"/>
    </location>
</feature>
<evidence type="ECO:0000313" key="9">
    <source>
        <dbReference type="Proteomes" id="UP000005496"/>
    </source>
</evidence>
<evidence type="ECO:0000256" key="5">
    <source>
        <dbReference type="ARBA" id="ARBA00023136"/>
    </source>
</evidence>
<feature type="transmembrane region" description="Helical" evidence="6">
    <location>
        <begin position="104"/>
        <end position="124"/>
    </location>
</feature>
<dbReference type="Proteomes" id="UP000005496">
    <property type="component" value="Unassembled WGS sequence"/>
</dbReference>
<comment type="caution">
    <text evidence="8">The sequence shown here is derived from an EMBL/GenBank/DDBJ whole genome shotgun (WGS) entry which is preliminary data.</text>
</comment>
<gene>
    <name evidence="8" type="ORF">Dthio_PD2469</name>
</gene>
<evidence type="ECO:0000256" key="3">
    <source>
        <dbReference type="ARBA" id="ARBA00022692"/>
    </source>
</evidence>
<evidence type="ECO:0000259" key="7">
    <source>
        <dbReference type="Pfam" id="PF00892"/>
    </source>
</evidence>
<feature type="transmembrane region" description="Helical" evidence="6">
    <location>
        <begin position="42"/>
        <end position="61"/>
    </location>
</feature>
<evidence type="ECO:0000256" key="4">
    <source>
        <dbReference type="ARBA" id="ARBA00022989"/>
    </source>
</evidence>
<evidence type="ECO:0000313" key="8">
    <source>
        <dbReference type="EMBL" id="EFI35075.1"/>
    </source>
</evidence>
<feature type="transmembrane region" description="Helical" evidence="6">
    <location>
        <begin position="158"/>
        <end position="178"/>
    </location>
</feature>
<keyword evidence="4 6" id="KW-1133">Transmembrane helix</keyword>
<protein>
    <recommendedName>
        <fullName evidence="7">EamA domain-containing protein</fullName>
    </recommendedName>
</protein>
<name>D6SQP9_9BACT</name>
<dbReference type="InterPro" id="IPR051258">
    <property type="entry name" value="Diverse_Substrate_Transporter"/>
</dbReference>
<dbReference type="PANTHER" id="PTHR42920:SF5">
    <property type="entry name" value="EAMA DOMAIN-CONTAINING PROTEIN"/>
    <property type="match status" value="1"/>
</dbReference>
<keyword evidence="2" id="KW-1003">Cell membrane</keyword>
<dbReference type="InterPro" id="IPR037185">
    <property type="entry name" value="EmrE-like"/>
</dbReference>
<comment type="subcellular location">
    <subcellularLocation>
        <location evidence="1">Cell membrane</location>
        <topology evidence="1">Multi-pass membrane protein</topology>
    </subcellularLocation>
</comment>
<dbReference type="SUPFAM" id="SSF103481">
    <property type="entry name" value="Multidrug resistance efflux transporter EmrE"/>
    <property type="match status" value="2"/>
</dbReference>
<keyword evidence="3 6" id="KW-0812">Transmembrane</keyword>
<feature type="transmembrane region" description="Helical" evidence="6">
    <location>
        <begin position="216"/>
        <end position="236"/>
    </location>
</feature>
<dbReference type="PANTHER" id="PTHR42920">
    <property type="entry name" value="OS03G0707200 PROTEIN-RELATED"/>
    <property type="match status" value="1"/>
</dbReference>
<dbReference type="OrthoDB" id="9804865at2"/>
<dbReference type="GO" id="GO:0005886">
    <property type="term" value="C:plasma membrane"/>
    <property type="evidence" value="ECO:0007669"/>
    <property type="project" value="UniProtKB-SubCell"/>
</dbReference>
<keyword evidence="5 6" id="KW-0472">Membrane</keyword>
<dbReference type="RefSeq" id="WP_008870389.1">
    <property type="nucleotide sequence ID" value="NZ_ACJN02000002.1"/>
</dbReference>
<feature type="domain" description="EamA" evidence="7">
    <location>
        <begin position="8"/>
        <end position="145"/>
    </location>
</feature>
<feature type="transmembrane region" description="Helical" evidence="6">
    <location>
        <begin position="272"/>
        <end position="295"/>
    </location>
</feature>
<organism evidence="8 9">
    <name type="scientific">Desulfonatronospira thiodismutans ASO3-1</name>
    <dbReference type="NCBI Taxonomy" id="555779"/>
    <lineage>
        <taxon>Bacteria</taxon>
        <taxon>Pseudomonadati</taxon>
        <taxon>Thermodesulfobacteriota</taxon>
        <taxon>Desulfovibrionia</taxon>
        <taxon>Desulfovibrionales</taxon>
        <taxon>Desulfonatronovibrionaceae</taxon>
        <taxon>Desulfonatronospira</taxon>
    </lineage>
</organism>
<keyword evidence="9" id="KW-1185">Reference proteome</keyword>
<dbReference type="InterPro" id="IPR000620">
    <property type="entry name" value="EamA_dom"/>
</dbReference>
<proteinExistence type="predicted"/>
<dbReference type="eggNOG" id="COG0697">
    <property type="taxonomic scope" value="Bacteria"/>
</dbReference>
<dbReference type="Gene3D" id="1.10.3730.20">
    <property type="match status" value="1"/>
</dbReference>
<dbReference type="AlphaFoldDB" id="D6SQP9"/>
<evidence type="ECO:0000256" key="2">
    <source>
        <dbReference type="ARBA" id="ARBA00022475"/>
    </source>
</evidence>
<feature type="transmembrane region" description="Helical" evidence="6">
    <location>
        <begin position="131"/>
        <end position="152"/>
    </location>
</feature>
<evidence type="ECO:0000256" key="6">
    <source>
        <dbReference type="SAM" id="Phobius"/>
    </source>
</evidence>
<evidence type="ECO:0000256" key="1">
    <source>
        <dbReference type="ARBA" id="ARBA00004651"/>
    </source>
</evidence>